<dbReference type="RefSeq" id="WP_155108325.1">
    <property type="nucleotide sequence ID" value="NZ_WMJZ01000012.1"/>
</dbReference>
<evidence type="ECO:0000313" key="1">
    <source>
        <dbReference type="EMBL" id="MTH46709.1"/>
    </source>
</evidence>
<gene>
    <name evidence="1" type="ORF">GJV78_10690</name>
</gene>
<evidence type="ECO:0000313" key="2">
    <source>
        <dbReference type="Proteomes" id="UP000477739"/>
    </source>
</evidence>
<sequence>MSIRLYLLADKARAGLFRRSGKRQREVRALITRHVLPVIGSPLPDEALPEQYPWCFAISPAALRGRYTCVGALAVLRSEEGEASLVAICGAVSYPWLKKNMRGDFPVTFWAARILNKVQKSDAAELDGKPLRQWLKALSRAYSPFWESFALTPAWRFKNRSQALLREGSQADFYIRNHDGVEAMPWKNWPDCLQQEPGIWIWRQSRHKRILDSQRIPLRRAEATSPDAPC</sequence>
<accession>A0A6L6IJF9</accession>
<dbReference type="EMBL" id="WMJZ01000012">
    <property type="protein sequence ID" value="MTH46709.1"/>
    <property type="molecule type" value="Genomic_DNA"/>
</dbReference>
<name>A0A6L6IJF9_9ENTR</name>
<dbReference type="OrthoDB" id="6518583at2"/>
<proteinExistence type="predicted"/>
<comment type="caution">
    <text evidence="1">The sequence shown here is derived from an EMBL/GenBank/DDBJ whole genome shotgun (WGS) entry which is preliminary data.</text>
</comment>
<reference evidence="1 2" key="1">
    <citation type="submission" date="2019-11" db="EMBL/GenBank/DDBJ databases">
        <title>Escherichia alba sp. nov. isolated from the gut of plastic-eating superworms Zophobas atratus.</title>
        <authorList>
            <person name="Yang Y."/>
        </authorList>
    </citation>
    <scope>NUCLEOTIDE SEQUENCE [LARGE SCALE GENOMIC DNA]</scope>
    <source>
        <strain evidence="2">BIT-B35</strain>
    </source>
</reference>
<dbReference type="AlphaFoldDB" id="A0A6L6IJF9"/>
<dbReference type="Proteomes" id="UP000477739">
    <property type="component" value="Unassembled WGS sequence"/>
</dbReference>
<organism evidence="1 2">
    <name type="scientific">Intestinirhabdus alba</name>
    <dbReference type="NCBI Taxonomy" id="2899544"/>
    <lineage>
        <taxon>Bacteria</taxon>
        <taxon>Pseudomonadati</taxon>
        <taxon>Pseudomonadota</taxon>
        <taxon>Gammaproteobacteria</taxon>
        <taxon>Enterobacterales</taxon>
        <taxon>Enterobacteriaceae</taxon>
        <taxon>Intestinirhabdus</taxon>
    </lineage>
</organism>
<protein>
    <submittedName>
        <fullName evidence="1">T6SS protein Cts1T</fullName>
    </submittedName>
</protein>
<keyword evidence="2" id="KW-1185">Reference proteome</keyword>